<accession>A0A128EPU9</accession>
<dbReference type="GO" id="GO:0016887">
    <property type="term" value="F:ATP hydrolysis activity"/>
    <property type="evidence" value="ECO:0007669"/>
    <property type="project" value="InterPro"/>
</dbReference>
<sequence>MNGVKEVFKRFSPYIKDYIPQFTLAIIGMLMAAGGTSATAWLIEPVLNKIFINKDETLLYILPYAIIAIYAIKSGGTYMQRYFTVYIGQDIIRQFREKMVKNLINLDMKFFNEFRTGELISRTVNDIDRIRNIVSNMIPEFFTNLIQIFGLLCVVIYQSPKLSLFALVVLPAAIYPLSILAKKMKKISKNAQEKTSDITSALSEIYTNIEIIKANNAENKEINRFKIENDKFFRLNLKSVKTGELVSPIMETLGAIGIATVIMIGGKEVIDNEITVGSFFSFLTALFMLYTPVKKISSLYNSMQDAVAASERTFELIDKVASIVGGNEEFPKAVKSIHFQDVWLKYDDKEVLKGINLSAYRGEMIALVGNSGGGKTSLINSLMRFYDISSGNILVNNSDLYDFSLQSVRENIGLVSQRVYIFNDTVANNVAYSGEFDEEKVIKALKMANAYEFVSKLENGINTVLSEFGSNLSGGQRQRIAIARMLYKNPQIIILDEATSALDNTSENAITEVIENLRKDKIIFVVAHRLSTVKNATNIAVINNGKVIGFGDDATLSSQCEAYMKLKGTFELNS</sequence>
<feature type="domain" description="ABC transporter" evidence="10">
    <location>
        <begin position="337"/>
        <end position="569"/>
    </location>
</feature>
<feature type="transmembrane region" description="Helical" evidence="9">
    <location>
        <begin position="141"/>
        <end position="158"/>
    </location>
</feature>
<dbReference type="PROSITE" id="PS50929">
    <property type="entry name" value="ABC_TM1F"/>
    <property type="match status" value="1"/>
</dbReference>
<evidence type="ECO:0000256" key="8">
    <source>
        <dbReference type="ARBA" id="ARBA00040960"/>
    </source>
</evidence>
<dbReference type="SUPFAM" id="SSF52540">
    <property type="entry name" value="P-loop containing nucleoside triphosphate hydrolases"/>
    <property type="match status" value="1"/>
</dbReference>
<comment type="subcellular location">
    <subcellularLocation>
        <location evidence="1">Cell membrane</location>
        <topology evidence="1">Multi-pass membrane protein</topology>
    </subcellularLocation>
</comment>
<dbReference type="CDD" id="cd18552">
    <property type="entry name" value="ABC_6TM_MsbA_like"/>
    <property type="match status" value="1"/>
</dbReference>
<dbReference type="FunFam" id="3.40.50.300:FF:000604">
    <property type="entry name" value="ABC transporter B family member 28"/>
    <property type="match status" value="1"/>
</dbReference>
<dbReference type="InterPro" id="IPR017871">
    <property type="entry name" value="ABC_transporter-like_CS"/>
</dbReference>
<proteinExistence type="predicted"/>
<evidence type="ECO:0000259" key="11">
    <source>
        <dbReference type="PROSITE" id="PS50929"/>
    </source>
</evidence>
<dbReference type="Gene3D" id="3.40.50.300">
    <property type="entry name" value="P-loop containing nucleotide triphosphate hydrolases"/>
    <property type="match status" value="1"/>
</dbReference>
<feature type="transmembrane region" description="Helical" evidence="9">
    <location>
        <begin position="164"/>
        <end position="181"/>
    </location>
</feature>
<organism evidence="12 13">
    <name type="scientific">Campylobacter geochelonis</name>
    <dbReference type="NCBI Taxonomy" id="1780362"/>
    <lineage>
        <taxon>Bacteria</taxon>
        <taxon>Pseudomonadati</taxon>
        <taxon>Campylobacterota</taxon>
        <taxon>Epsilonproteobacteria</taxon>
        <taxon>Campylobacterales</taxon>
        <taxon>Campylobacteraceae</taxon>
        <taxon>Campylobacter</taxon>
    </lineage>
</organism>
<name>A0A128EPU9_9BACT</name>
<evidence type="ECO:0000256" key="5">
    <source>
        <dbReference type="ARBA" id="ARBA00022840"/>
    </source>
</evidence>
<dbReference type="GO" id="GO:0005737">
    <property type="term" value="C:cytoplasm"/>
    <property type="evidence" value="ECO:0007669"/>
    <property type="project" value="UniProtKB-ARBA"/>
</dbReference>
<keyword evidence="7 9" id="KW-0472">Membrane</keyword>
<feature type="transmembrane region" description="Helical" evidence="9">
    <location>
        <begin position="276"/>
        <end position="293"/>
    </location>
</feature>
<feature type="transmembrane region" description="Helical" evidence="9">
    <location>
        <begin position="21"/>
        <end position="43"/>
    </location>
</feature>
<keyword evidence="5" id="KW-0067">ATP-binding</keyword>
<dbReference type="InterPro" id="IPR011527">
    <property type="entry name" value="ABC1_TM_dom"/>
</dbReference>
<dbReference type="SUPFAM" id="SSF90123">
    <property type="entry name" value="ABC transporter transmembrane region"/>
    <property type="match status" value="1"/>
</dbReference>
<dbReference type="GO" id="GO:0015421">
    <property type="term" value="F:ABC-type oligopeptide transporter activity"/>
    <property type="evidence" value="ECO:0007669"/>
    <property type="project" value="TreeGrafter"/>
</dbReference>
<dbReference type="AlphaFoldDB" id="A0A128EPU9"/>
<gene>
    <name evidence="12" type="primary">msbA</name>
    <name evidence="12" type="ORF">ERS672216_01301</name>
</gene>
<evidence type="ECO:0000313" key="13">
    <source>
        <dbReference type="Proteomes" id="UP000069632"/>
    </source>
</evidence>
<keyword evidence="12" id="KW-0378">Hydrolase</keyword>
<dbReference type="InterPro" id="IPR036640">
    <property type="entry name" value="ABC1_TM_sf"/>
</dbReference>
<keyword evidence="6 9" id="KW-1133">Transmembrane helix</keyword>
<dbReference type="Proteomes" id="UP000069632">
    <property type="component" value="Unassembled WGS sequence"/>
</dbReference>
<feature type="transmembrane region" description="Helical" evidence="9">
    <location>
        <begin position="58"/>
        <end position="76"/>
    </location>
</feature>
<dbReference type="PROSITE" id="PS00211">
    <property type="entry name" value="ABC_TRANSPORTER_1"/>
    <property type="match status" value="1"/>
</dbReference>
<dbReference type="InterPro" id="IPR003439">
    <property type="entry name" value="ABC_transporter-like_ATP-bd"/>
</dbReference>
<evidence type="ECO:0000256" key="1">
    <source>
        <dbReference type="ARBA" id="ARBA00004651"/>
    </source>
</evidence>
<keyword evidence="2" id="KW-0813">Transport</keyword>
<dbReference type="Pfam" id="PF00664">
    <property type="entry name" value="ABC_membrane"/>
    <property type="match status" value="1"/>
</dbReference>
<reference evidence="12 13" key="1">
    <citation type="submission" date="2016-02" db="EMBL/GenBank/DDBJ databases">
        <authorList>
            <consortium name="Pathogen Informatics"/>
        </authorList>
    </citation>
    <scope>NUCLEOTIDE SEQUENCE [LARGE SCALE GENOMIC DNA]</scope>
    <source>
        <strain evidence="12 13">RC20</strain>
    </source>
</reference>
<evidence type="ECO:0000256" key="9">
    <source>
        <dbReference type="SAM" id="Phobius"/>
    </source>
</evidence>
<dbReference type="InterPro" id="IPR039421">
    <property type="entry name" value="Type_1_exporter"/>
</dbReference>
<dbReference type="Pfam" id="PF00005">
    <property type="entry name" value="ABC_tran"/>
    <property type="match status" value="1"/>
</dbReference>
<dbReference type="EMBL" id="FIZP01000006">
    <property type="protein sequence ID" value="CZE48220.1"/>
    <property type="molecule type" value="Genomic_DNA"/>
</dbReference>
<dbReference type="GO" id="GO:0005886">
    <property type="term" value="C:plasma membrane"/>
    <property type="evidence" value="ECO:0007669"/>
    <property type="project" value="UniProtKB-SubCell"/>
</dbReference>
<evidence type="ECO:0000256" key="2">
    <source>
        <dbReference type="ARBA" id="ARBA00022448"/>
    </source>
</evidence>
<dbReference type="OrthoDB" id="9760168at2"/>
<keyword evidence="4" id="KW-0547">Nucleotide-binding</keyword>
<dbReference type="InterPro" id="IPR003593">
    <property type="entry name" value="AAA+_ATPase"/>
</dbReference>
<protein>
    <recommendedName>
        <fullName evidence="8">Multidrug resistance-like ATP-binding protein MdlB</fullName>
    </recommendedName>
</protein>
<evidence type="ECO:0000256" key="7">
    <source>
        <dbReference type="ARBA" id="ARBA00023136"/>
    </source>
</evidence>
<keyword evidence="3 9" id="KW-0812">Transmembrane</keyword>
<dbReference type="RefSeq" id="WP_075494687.1">
    <property type="nucleotide sequence ID" value="NZ_CP053844.1"/>
</dbReference>
<dbReference type="SMART" id="SM00382">
    <property type="entry name" value="AAA"/>
    <property type="match status" value="1"/>
</dbReference>
<evidence type="ECO:0000256" key="3">
    <source>
        <dbReference type="ARBA" id="ARBA00022692"/>
    </source>
</evidence>
<keyword evidence="13" id="KW-1185">Reference proteome</keyword>
<dbReference type="PANTHER" id="PTHR43394:SF1">
    <property type="entry name" value="ATP-BINDING CASSETTE SUB-FAMILY B MEMBER 10, MITOCHONDRIAL"/>
    <property type="match status" value="1"/>
</dbReference>
<dbReference type="InterPro" id="IPR027417">
    <property type="entry name" value="P-loop_NTPase"/>
</dbReference>
<evidence type="ECO:0000256" key="6">
    <source>
        <dbReference type="ARBA" id="ARBA00022989"/>
    </source>
</evidence>
<dbReference type="PROSITE" id="PS50893">
    <property type="entry name" value="ABC_TRANSPORTER_2"/>
    <property type="match status" value="1"/>
</dbReference>
<evidence type="ECO:0000313" key="12">
    <source>
        <dbReference type="EMBL" id="CZE48220.1"/>
    </source>
</evidence>
<evidence type="ECO:0000259" key="10">
    <source>
        <dbReference type="PROSITE" id="PS50893"/>
    </source>
</evidence>
<evidence type="ECO:0000256" key="4">
    <source>
        <dbReference type="ARBA" id="ARBA00022741"/>
    </source>
</evidence>
<feature type="domain" description="ABC transmembrane type-1" evidence="11">
    <location>
        <begin position="24"/>
        <end position="305"/>
    </location>
</feature>
<dbReference type="PANTHER" id="PTHR43394">
    <property type="entry name" value="ATP-DEPENDENT PERMEASE MDL1, MITOCHONDRIAL"/>
    <property type="match status" value="1"/>
</dbReference>
<dbReference type="Gene3D" id="1.20.1560.10">
    <property type="entry name" value="ABC transporter type 1, transmembrane domain"/>
    <property type="match status" value="1"/>
</dbReference>
<dbReference type="GO" id="GO:0005524">
    <property type="term" value="F:ATP binding"/>
    <property type="evidence" value="ECO:0007669"/>
    <property type="project" value="UniProtKB-KW"/>
</dbReference>
<feature type="transmembrane region" description="Helical" evidence="9">
    <location>
        <begin position="245"/>
        <end position="264"/>
    </location>
</feature>